<dbReference type="Proteomes" id="UP001465976">
    <property type="component" value="Unassembled WGS sequence"/>
</dbReference>
<accession>A0ABR3ENF5</accession>
<feature type="compositionally biased region" description="Basic residues" evidence="1">
    <location>
        <begin position="73"/>
        <end position="84"/>
    </location>
</feature>
<feature type="region of interest" description="Disordered" evidence="1">
    <location>
        <begin position="173"/>
        <end position="298"/>
    </location>
</feature>
<feature type="compositionally biased region" description="Acidic residues" evidence="1">
    <location>
        <begin position="91"/>
        <end position="101"/>
    </location>
</feature>
<feature type="compositionally biased region" description="Basic and acidic residues" evidence="1">
    <location>
        <begin position="102"/>
        <end position="116"/>
    </location>
</feature>
<evidence type="ECO:0000313" key="2">
    <source>
        <dbReference type="EMBL" id="KAL0564417.1"/>
    </source>
</evidence>
<evidence type="ECO:0000256" key="1">
    <source>
        <dbReference type="SAM" id="MobiDB-lite"/>
    </source>
</evidence>
<name>A0ABR3ENF5_9AGAR</name>
<feature type="compositionally biased region" description="Basic and acidic residues" evidence="1">
    <location>
        <begin position="33"/>
        <end position="42"/>
    </location>
</feature>
<feature type="compositionally biased region" description="Basic and acidic residues" evidence="1">
    <location>
        <begin position="216"/>
        <end position="249"/>
    </location>
</feature>
<keyword evidence="3" id="KW-1185">Reference proteome</keyword>
<feature type="compositionally biased region" description="Basic and acidic residues" evidence="1">
    <location>
        <begin position="256"/>
        <end position="265"/>
    </location>
</feature>
<evidence type="ECO:0000313" key="3">
    <source>
        <dbReference type="Proteomes" id="UP001465976"/>
    </source>
</evidence>
<protein>
    <submittedName>
        <fullName evidence="2">Uncharacterized protein</fullName>
    </submittedName>
</protein>
<comment type="caution">
    <text evidence="2">The sequence shown here is derived from an EMBL/GenBank/DDBJ whole genome shotgun (WGS) entry which is preliminary data.</text>
</comment>
<feature type="region of interest" description="Disordered" evidence="1">
    <location>
        <begin position="1"/>
        <end position="146"/>
    </location>
</feature>
<gene>
    <name evidence="2" type="ORF">V5O48_017630</name>
</gene>
<reference evidence="2 3" key="1">
    <citation type="submission" date="2024-02" db="EMBL/GenBank/DDBJ databases">
        <title>A draft genome for the cacao thread blight pathogen Marasmius crinis-equi.</title>
        <authorList>
            <person name="Cohen S.P."/>
            <person name="Baruah I.K."/>
            <person name="Amoako-Attah I."/>
            <person name="Bukari Y."/>
            <person name="Meinhardt L.W."/>
            <person name="Bailey B.A."/>
        </authorList>
    </citation>
    <scope>NUCLEOTIDE SEQUENCE [LARGE SCALE GENOMIC DNA]</scope>
    <source>
        <strain evidence="2 3">GH-76</strain>
    </source>
</reference>
<proteinExistence type="predicted"/>
<feature type="compositionally biased region" description="Polar residues" evidence="1">
    <location>
        <begin position="173"/>
        <end position="186"/>
    </location>
</feature>
<feature type="compositionally biased region" description="Acidic residues" evidence="1">
    <location>
        <begin position="204"/>
        <end position="215"/>
    </location>
</feature>
<feature type="compositionally biased region" description="Acidic residues" evidence="1">
    <location>
        <begin position="280"/>
        <end position="289"/>
    </location>
</feature>
<dbReference type="EMBL" id="JBAHYK010002796">
    <property type="protein sequence ID" value="KAL0564417.1"/>
    <property type="molecule type" value="Genomic_DNA"/>
</dbReference>
<organism evidence="2 3">
    <name type="scientific">Marasmius crinis-equi</name>
    <dbReference type="NCBI Taxonomy" id="585013"/>
    <lineage>
        <taxon>Eukaryota</taxon>
        <taxon>Fungi</taxon>
        <taxon>Dikarya</taxon>
        <taxon>Basidiomycota</taxon>
        <taxon>Agaricomycotina</taxon>
        <taxon>Agaricomycetes</taxon>
        <taxon>Agaricomycetidae</taxon>
        <taxon>Agaricales</taxon>
        <taxon>Marasmiineae</taxon>
        <taxon>Marasmiaceae</taxon>
        <taxon>Marasmius</taxon>
    </lineage>
</organism>
<sequence length="298" mass="33460">MVEARRSSRTTRSGSQARVNISLLQVKPAKNTTENKKGKRDVDDDEVEEEADEEDELDADEEEERNRNVGKMANKRKRGTKSKRQLPGLASEEDSVGDPDDEHAGNRNRTRQDPRVKKSSQPPLPPKTRHTQPASTRFITPPLPEVVIMTRTRPYGNSDPPKQLNITCSNTVKNRSHSVTIQSENKYSPALPTRGSKRNLFAIVEEEEETEDGADEKEQQLVEHACDPEEQHQRDGDSSDEPEAQHPGDEEAGDPDAVKRLRAELDPLDSTDGYHPHSSEEEDKEDEGGDDGRKTKKD</sequence>
<feature type="compositionally biased region" description="Acidic residues" evidence="1">
    <location>
        <begin position="43"/>
        <end position="63"/>
    </location>
</feature>